<evidence type="ECO:0000313" key="3">
    <source>
        <dbReference type="EMBL" id="MBS7812699.1"/>
    </source>
</evidence>
<proteinExistence type="inferred from homology"/>
<sequence>MPPDPRRQRRGLVADRRGRDAEALARDALVRDGWTVLAERHRTPAGELDLVAEKEGLLAFVEVKARPSLEEAAFALTGRQQRRLMEAAEIWLVGHPGHGQAGMRFDVLLVAADGSVKRVVDALRQG</sequence>
<dbReference type="Proteomes" id="UP000766336">
    <property type="component" value="Unassembled WGS sequence"/>
</dbReference>
<keyword evidence="4" id="KW-1185">Reference proteome</keyword>
<comment type="caution">
    <text evidence="3">The sequence shown here is derived from an EMBL/GenBank/DDBJ whole genome shotgun (WGS) entry which is preliminary data.</text>
</comment>
<reference evidence="3 4" key="1">
    <citation type="submission" date="2021-05" db="EMBL/GenBank/DDBJ databases">
        <title>Roseococcus sp. XZZS9, whole genome shotgun sequencing project.</title>
        <authorList>
            <person name="Zhao G."/>
            <person name="Shen L."/>
        </authorList>
    </citation>
    <scope>NUCLEOTIDE SEQUENCE [LARGE SCALE GENOMIC DNA]</scope>
    <source>
        <strain evidence="3 4">XZZS9</strain>
    </source>
</reference>
<dbReference type="HAMAP" id="MF_00048">
    <property type="entry name" value="UPF0102"/>
    <property type="match status" value="1"/>
</dbReference>
<dbReference type="RefSeq" id="WP_213671386.1">
    <property type="nucleotide sequence ID" value="NZ_JAHCDA010000003.1"/>
</dbReference>
<dbReference type="Pfam" id="PF02021">
    <property type="entry name" value="UPF0102"/>
    <property type="match status" value="1"/>
</dbReference>
<dbReference type="PANTHER" id="PTHR34039">
    <property type="entry name" value="UPF0102 PROTEIN YRAN"/>
    <property type="match status" value="1"/>
</dbReference>
<protein>
    <recommendedName>
        <fullName evidence="2">UPF0102 protein KHU32_17240</fullName>
    </recommendedName>
</protein>
<dbReference type="InterPro" id="IPR011856">
    <property type="entry name" value="tRNA_endonuc-like_dom_sf"/>
</dbReference>
<dbReference type="PANTHER" id="PTHR34039:SF1">
    <property type="entry name" value="UPF0102 PROTEIN YRAN"/>
    <property type="match status" value="1"/>
</dbReference>
<organism evidence="3 4">
    <name type="scientific">Roseococcus pinisoli</name>
    <dbReference type="NCBI Taxonomy" id="2835040"/>
    <lineage>
        <taxon>Bacteria</taxon>
        <taxon>Pseudomonadati</taxon>
        <taxon>Pseudomonadota</taxon>
        <taxon>Alphaproteobacteria</taxon>
        <taxon>Acetobacterales</taxon>
        <taxon>Roseomonadaceae</taxon>
        <taxon>Roseococcus</taxon>
    </lineage>
</organism>
<dbReference type="InterPro" id="IPR003509">
    <property type="entry name" value="UPF0102_YraN-like"/>
</dbReference>
<dbReference type="InterPro" id="IPR011335">
    <property type="entry name" value="Restrct_endonuc-II-like"/>
</dbReference>
<evidence type="ECO:0000256" key="2">
    <source>
        <dbReference type="HAMAP-Rule" id="MF_00048"/>
    </source>
</evidence>
<evidence type="ECO:0000313" key="4">
    <source>
        <dbReference type="Proteomes" id="UP000766336"/>
    </source>
</evidence>
<accession>A0ABS5QG78</accession>
<comment type="similarity">
    <text evidence="1 2">Belongs to the UPF0102 family.</text>
</comment>
<dbReference type="SUPFAM" id="SSF52980">
    <property type="entry name" value="Restriction endonuclease-like"/>
    <property type="match status" value="1"/>
</dbReference>
<evidence type="ECO:0000256" key="1">
    <source>
        <dbReference type="ARBA" id="ARBA00006738"/>
    </source>
</evidence>
<gene>
    <name evidence="3" type="ORF">KHU32_17240</name>
</gene>
<name>A0ABS5QG78_9PROT</name>
<dbReference type="Gene3D" id="3.40.1350.10">
    <property type="match status" value="1"/>
</dbReference>
<dbReference type="EMBL" id="JAHCDA010000003">
    <property type="protein sequence ID" value="MBS7812699.1"/>
    <property type="molecule type" value="Genomic_DNA"/>
</dbReference>